<keyword evidence="2" id="KW-1185">Reference proteome</keyword>
<sequence>MGFNATRLDNREAFFSNPNISPASTITSTQNFQFVSIAQKFQLRMSIDREAMEGGGISEMEFTDLHVAADSIDASVMFHLVMDILGFVHFMQQQKPSTLFTFSPREVEGPEKMEDPDEPGPPPEISFRLFNQLHEMTMARFAVLISLYTKPETVTPLYTEGIT</sequence>
<reference evidence="2" key="1">
    <citation type="journal article" date="2022" name="Mol. Ecol. Resour.">
        <title>The genomes of chicory, endive, great burdock and yacon provide insights into Asteraceae palaeo-polyploidization history and plant inulin production.</title>
        <authorList>
            <person name="Fan W."/>
            <person name="Wang S."/>
            <person name="Wang H."/>
            <person name="Wang A."/>
            <person name="Jiang F."/>
            <person name="Liu H."/>
            <person name="Zhao H."/>
            <person name="Xu D."/>
            <person name="Zhang Y."/>
        </authorList>
    </citation>
    <scope>NUCLEOTIDE SEQUENCE [LARGE SCALE GENOMIC DNA]</scope>
    <source>
        <strain evidence="2">cv. Yunnan</strain>
    </source>
</reference>
<name>A0ACB9ARM2_9ASTR</name>
<proteinExistence type="predicted"/>
<dbReference type="Proteomes" id="UP001056120">
    <property type="component" value="Linkage Group LG24"/>
</dbReference>
<reference evidence="1 2" key="2">
    <citation type="journal article" date="2022" name="Mol. Ecol. Resour.">
        <title>The genomes of chicory, endive, great burdock and yacon provide insights into Asteraceae paleo-polyploidization history and plant inulin production.</title>
        <authorList>
            <person name="Fan W."/>
            <person name="Wang S."/>
            <person name="Wang H."/>
            <person name="Wang A."/>
            <person name="Jiang F."/>
            <person name="Liu H."/>
            <person name="Zhao H."/>
            <person name="Xu D."/>
            <person name="Zhang Y."/>
        </authorList>
    </citation>
    <scope>NUCLEOTIDE SEQUENCE [LARGE SCALE GENOMIC DNA]</scope>
    <source>
        <strain evidence="2">cv. Yunnan</strain>
        <tissue evidence="1">Leaves</tissue>
    </source>
</reference>
<evidence type="ECO:0000313" key="2">
    <source>
        <dbReference type="Proteomes" id="UP001056120"/>
    </source>
</evidence>
<organism evidence="1 2">
    <name type="scientific">Smallanthus sonchifolius</name>
    <dbReference type="NCBI Taxonomy" id="185202"/>
    <lineage>
        <taxon>Eukaryota</taxon>
        <taxon>Viridiplantae</taxon>
        <taxon>Streptophyta</taxon>
        <taxon>Embryophyta</taxon>
        <taxon>Tracheophyta</taxon>
        <taxon>Spermatophyta</taxon>
        <taxon>Magnoliopsida</taxon>
        <taxon>eudicotyledons</taxon>
        <taxon>Gunneridae</taxon>
        <taxon>Pentapetalae</taxon>
        <taxon>asterids</taxon>
        <taxon>campanulids</taxon>
        <taxon>Asterales</taxon>
        <taxon>Asteraceae</taxon>
        <taxon>Asteroideae</taxon>
        <taxon>Heliantheae alliance</taxon>
        <taxon>Millerieae</taxon>
        <taxon>Smallanthus</taxon>
    </lineage>
</organism>
<protein>
    <submittedName>
        <fullName evidence="1">Uncharacterized protein</fullName>
    </submittedName>
</protein>
<comment type="caution">
    <text evidence="1">The sequence shown here is derived from an EMBL/GenBank/DDBJ whole genome shotgun (WGS) entry which is preliminary data.</text>
</comment>
<gene>
    <name evidence="1" type="ORF">L1987_71435</name>
</gene>
<evidence type="ECO:0000313" key="1">
    <source>
        <dbReference type="EMBL" id="KAI3712867.1"/>
    </source>
</evidence>
<accession>A0ACB9ARM2</accession>
<dbReference type="EMBL" id="CM042041">
    <property type="protein sequence ID" value="KAI3712867.1"/>
    <property type="molecule type" value="Genomic_DNA"/>
</dbReference>